<evidence type="ECO:0000313" key="2">
    <source>
        <dbReference type="EMBL" id="TNV83185.1"/>
    </source>
</evidence>
<name>A0A8J8NZK9_HALGN</name>
<feature type="compositionally biased region" description="Polar residues" evidence="1">
    <location>
        <begin position="332"/>
        <end position="345"/>
    </location>
</feature>
<sequence>MLKTQKEIEEIDKLNSNQECIHRMVQSGLCTNGQVPDQAQLLGVLHTKIILDAEQDLSENVIKVNSIDRQFTSLQRSKADQANLAMLADLQKVSQFNQAHRNVNSRSTERQPQHICGKLNKQFLKQENPPHQNEDRQSVMSKKRVSVSRDNSASAQPPGSEFTPSELAYLNKELSTNQRYSKQTGHQVIPNPNDPFALHQMHLNIKKDQDSFLTNLNYHNYVPHNSNLCSRPRVISKLQQETQNSSAQQQSYYLPISSQAYEQQQMTNAEVFASHDPQSIFEQTLVKDEKAVIDPMLSMQQEGDHNMQSSLSFPDAPDELLQKSKIKRQTDSPHQIQSSMYSRSNSVKDEDDEEDECSDEDSDDEDEDDDSIISSDDEDDLIEGDDNEPGIKRESRQFKRKANGIFKQKTIDLRKRRCGSDSRKRSKYKMLNPEIKRQAVNLVRELPKKQ</sequence>
<comment type="caution">
    <text evidence="2">The sequence shown here is derived from an EMBL/GenBank/DDBJ whole genome shotgun (WGS) entry which is preliminary data.</text>
</comment>
<dbReference type="EMBL" id="RRYP01004082">
    <property type="protein sequence ID" value="TNV83185.1"/>
    <property type="molecule type" value="Genomic_DNA"/>
</dbReference>
<evidence type="ECO:0000313" key="3">
    <source>
        <dbReference type="Proteomes" id="UP000785679"/>
    </source>
</evidence>
<keyword evidence="3" id="KW-1185">Reference proteome</keyword>
<dbReference type="Proteomes" id="UP000785679">
    <property type="component" value="Unassembled WGS sequence"/>
</dbReference>
<proteinExistence type="predicted"/>
<dbReference type="AlphaFoldDB" id="A0A8J8NZK9"/>
<organism evidence="2 3">
    <name type="scientific">Halteria grandinella</name>
    <dbReference type="NCBI Taxonomy" id="5974"/>
    <lineage>
        <taxon>Eukaryota</taxon>
        <taxon>Sar</taxon>
        <taxon>Alveolata</taxon>
        <taxon>Ciliophora</taxon>
        <taxon>Intramacronucleata</taxon>
        <taxon>Spirotrichea</taxon>
        <taxon>Stichotrichia</taxon>
        <taxon>Sporadotrichida</taxon>
        <taxon>Halteriidae</taxon>
        <taxon>Halteria</taxon>
    </lineage>
</organism>
<feature type="compositionally biased region" description="Acidic residues" evidence="1">
    <location>
        <begin position="349"/>
        <end position="388"/>
    </location>
</feature>
<protein>
    <submittedName>
        <fullName evidence="2">Uncharacterized protein</fullName>
    </submittedName>
</protein>
<reference evidence="2" key="1">
    <citation type="submission" date="2019-06" db="EMBL/GenBank/DDBJ databases">
        <authorList>
            <person name="Zheng W."/>
        </authorList>
    </citation>
    <scope>NUCLEOTIDE SEQUENCE</scope>
    <source>
        <strain evidence="2">QDHG01</strain>
    </source>
</reference>
<gene>
    <name evidence="2" type="ORF">FGO68_gene3050</name>
</gene>
<evidence type="ECO:0000256" key="1">
    <source>
        <dbReference type="SAM" id="MobiDB-lite"/>
    </source>
</evidence>
<accession>A0A8J8NZK9</accession>
<feature type="region of interest" description="Disordered" evidence="1">
    <location>
        <begin position="326"/>
        <end position="403"/>
    </location>
</feature>
<feature type="region of interest" description="Disordered" evidence="1">
    <location>
        <begin position="127"/>
        <end position="164"/>
    </location>
</feature>